<gene>
    <name evidence="1" type="ORF">CLV88_1172</name>
</gene>
<comment type="caution">
    <text evidence="1">The sequence shown here is derived from an EMBL/GenBank/DDBJ whole genome shotgun (WGS) entry which is preliminary data.</text>
</comment>
<dbReference type="Proteomes" id="UP000240418">
    <property type="component" value="Unassembled WGS sequence"/>
</dbReference>
<name>A0A2P8F6U7_9RHOB</name>
<evidence type="ECO:0000313" key="1">
    <source>
        <dbReference type="EMBL" id="PSL17441.1"/>
    </source>
</evidence>
<reference evidence="1 2" key="1">
    <citation type="submission" date="2018-03" db="EMBL/GenBank/DDBJ databases">
        <title>Genomic Encyclopedia of Archaeal and Bacterial Type Strains, Phase II (KMG-II): from individual species to whole genera.</title>
        <authorList>
            <person name="Goeker M."/>
        </authorList>
    </citation>
    <scope>NUCLEOTIDE SEQUENCE [LARGE SCALE GENOMIC DNA]</scope>
    <source>
        <strain evidence="1 2">DSM 100673</strain>
    </source>
</reference>
<proteinExistence type="predicted"/>
<accession>A0A2P8F6U7</accession>
<sequence length="54" mass="6071">MCCESRKHRSEFSANAFLIRLCAFAAVQERLSVVRVFGTKSGVNKESVRLILLV</sequence>
<protein>
    <submittedName>
        <fullName evidence="1">Uncharacterized protein</fullName>
    </submittedName>
</protein>
<organism evidence="1 2">
    <name type="scientific">Shimia abyssi</name>
    <dbReference type="NCBI Taxonomy" id="1662395"/>
    <lineage>
        <taxon>Bacteria</taxon>
        <taxon>Pseudomonadati</taxon>
        <taxon>Pseudomonadota</taxon>
        <taxon>Alphaproteobacteria</taxon>
        <taxon>Rhodobacterales</taxon>
        <taxon>Roseobacteraceae</taxon>
    </lineage>
</organism>
<dbReference type="AlphaFoldDB" id="A0A2P8F6U7"/>
<dbReference type="EMBL" id="PYGJ01000017">
    <property type="protein sequence ID" value="PSL17441.1"/>
    <property type="molecule type" value="Genomic_DNA"/>
</dbReference>
<evidence type="ECO:0000313" key="2">
    <source>
        <dbReference type="Proteomes" id="UP000240418"/>
    </source>
</evidence>
<keyword evidence="2" id="KW-1185">Reference proteome</keyword>